<organism evidence="9 10">
    <name type="scientific">Rhodovibrio sodomensis</name>
    <dbReference type="NCBI Taxonomy" id="1088"/>
    <lineage>
        <taxon>Bacteria</taxon>
        <taxon>Pseudomonadati</taxon>
        <taxon>Pseudomonadota</taxon>
        <taxon>Alphaproteobacteria</taxon>
        <taxon>Rhodospirillales</taxon>
        <taxon>Rhodovibrionaceae</taxon>
        <taxon>Rhodovibrio</taxon>
    </lineage>
</organism>
<evidence type="ECO:0000256" key="5">
    <source>
        <dbReference type="ARBA" id="ARBA00022692"/>
    </source>
</evidence>
<feature type="transmembrane region" description="Helical" evidence="8">
    <location>
        <begin position="96"/>
        <end position="114"/>
    </location>
</feature>
<proteinExistence type="inferred from homology"/>
<feature type="transmembrane region" description="Helical" evidence="8">
    <location>
        <begin position="283"/>
        <end position="301"/>
    </location>
</feature>
<keyword evidence="4" id="KW-1003">Cell membrane</keyword>
<dbReference type="Gene3D" id="1.10.3470.10">
    <property type="entry name" value="ABC transporter involved in vitamin B12 uptake, BtuC"/>
    <property type="match status" value="2"/>
</dbReference>
<feature type="transmembrane region" description="Helical" evidence="8">
    <location>
        <begin position="485"/>
        <end position="506"/>
    </location>
</feature>
<evidence type="ECO:0000313" key="10">
    <source>
        <dbReference type="Proteomes" id="UP001296873"/>
    </source>
</evidence>
<dbReference type="Proteomes" id="UP001296873">
    <property type="component" value="Unassembled WGS sequence"/>
</dbReference>
<evidence type="ECO:0000256" key="3">
    <source>
        <dbReference type="ARBA" id="ARBA00022448"/>
    </source>
</evidence>
<feature type="transmembrane region" description="Helical" evidence="8">
    <location>
        <begin position="63"/>
        <end position="84"/>
    </location>
</feature>
<dbReference type="InterPro" id="IPR037294">
    <property type="entry name" value="ABC_BtuC-like"/>
</dbReference>
<dbReference type="NCBIfam" id="NF007866">
    <property type="entry name" value="PRK10577.1-2"/>
    <property type="match status" value="1"/>
</dbReference>
<feature type="transmembrane region" description="Helical" evidence="8">
    <location>
        <begin position="454"/>
        <end position="473"/>
    </location>
</feature>
<feature type="transmembrane region" description="Helical" evidence="8">
    <location>
        <begin position="355"/>
        <end position="376"/>
    </location>
</feature>
<accession>A0ABS1DDX4</accession>
<evidence type="ECO:0000256" key="8">
    <source>
        <dbReference type="SAM" id="Phobius"/>
    </source>
</evidence>
<feature type="transmembrane region" description="Helical" evidence="8">
    <location>
        <begin position="307"/>
        <end position="330"/>
    </location>
</feature>
<evidence type="ECO:0000256" key="2">
    <source>
        <dbReference type="ARBA" id="ARBA00007935"/>
    </source>
</evidence>
<comment type="caution">
    <text evidence="9">The sequence shown here is derived from an EMBL/GenBank/DDBJ whole genome shotgun (WGS) entry which is preliminary data.</text>
</comment>
<keyword evidence="5 8" id="KW-0812">Transmembrane</keyword>
<dbReference type="Pfam" id="PF01032">
    <property type="entry name" value="FecCD"/>
    <property type="match status" value="2"/>
</dbReference>
<comment type="similarity">
    <text evidence="2">Belongs to the binding-protein-dependent transport system permease family. FecCD subfamily.</text>
</comment>
<feature type="transmembrane region" description="Helical" evidence="8">
    <location>
        <begin position="429"/>
        <end position="448"/>
    </location>
</feature>
<evidence type="ECO:0000256" key="1">
    <source>
        <dbReference type="ARBA" id="ARBA00004651"/>
    </source>
</evidence>
<feature type="transmembrane region" description="Helical" evidence="8">
    <location>
        <begin position="126"/>
        <end position="143"/>
    </location>
</feature>
<gene>
    <name evidence="9" type="ORF">CKO28_11350</name>
</gene>
<keyword evidence="6 8" id="KW-1133">Transmembrane helix</keyword>
<dbReference type="PANTHER" id="PTHR30472:SF37">
    <property type="entry name" value="FE(3+) DICITRATE TRANSPORT SYSTEM PERMEASE PROTEIN FECD-RELATED"/>
    <property type="match status" value="1"/>
</dbReference>
<evidence type="ECO:0000313" key="9">
    <source>
        <dbReference type="EMBL" id="MBK1668625.1"/>
    </source>
</evidence>
<evidence type="ECO:0000256" key="6">
    <source>
        <dbReference type="ARBA" id="ARBA00022989"/>
    </source>
</evidence>
<evidence type="ECO:0000256" key="4">
    <source>
        <dbReference type="ARBA" id="ARBA00022475"/>
    </source>
</evidence>
<keyword evidence="3" id="KW-0813">Transport</keyword>
<name>A0ABS1DDX4_9PROT</name>
<feature type="transmembrane region" description="Helical" evidence="8">
    <location>
        <begin position="642"/>
        <end position="660"/>
    </location>
</feature>
<feature type="transmembrane region" description="Helical" evidence="8">
    <location>
        <begin position="526"/>
        <end position="550"/>
    </location>
</feature>
<dbReference type="PANTHER" id="PTHR30472">
    <property type="entry name" value="FERRIC ENTEROBACTIN TRANSPORT SYSTEM PERMEASE PROTEIN"/>
    <property type="match status" value="1"/>
</dbReference>
<dbReference type="InterPro" id="IPR000522">
    <property type="entry name" value="ABC_transptr_permease_BtuC"/>
</dbReference>
<dbReference type="EMBL" id="NRRL01000027">
    <property type="protein sequence ID" value="MBK1668625.1"/>
    <property type="molecule type" value="Genomic_DNA"/>
</dbReference>
<feature type="transmembrane region" description="Helical" evidence="8">
    <location>
        <begin position="615"/>
        <end position="636"/>
    </location>
</feature>
<dbReference type="CDD" id="cd06550">
    <property type="entry name" value="TM_ABC_iron-siderophores_like"/>
    <property type="match status" value="1"/>
</dbReference>
<dbReference type="SUPFAM" id="SSF81345">
    <property type="entry name" value="ABC transporter involved in vitamin B12 uptake, BtuC"/>
    <property type="match status" value="2"/>
</dbReference>
<reference evidence="9 10" key="1">
    <citation type="journal article" date="2020" name="Microorganisms">
        <title>Osmotic Adaptation and Compatible Solute Biosynthesis of Phototrophic Bacteria as Revealed from Genome Analyses.</title>
        <authorList>
            <person name="Imhoff J.F."/>
            <person name="Rahn T."/>
            <person name="Kunzel S."/>
            <person name="Keller A."/>
            <person name="Neulinger S.C."/>
        </authorList>
    </citation>
    <scope>NUCLEOTIDE SEQUENCE [LARGE SCALE GENOMIC DNA]</scope>
    <source>
        <strain evidence="9 10">DSM 9895</strain>
    </source>
</reference>
<keyword evidence="10" id="KW-1185">Reference proteome</keyword>
<feature type="transmembrane region" description="Helical" evidence="8">
    <location>
        <begin position="150"/>
        <end position="174"/>
    </location>
</feature>
<evidence type="ECO:0000256" key="7">
    <source>
        <dbReference type="ARBA" id="ARBA00023136"/>
    </source>
</evidence>
<feature type="transmembrane region" description="Helical" evidence="8">
    <location>
        <begin position="245"/>
        <end position="271"/>
    </location>
</feature>
<comment type="subcellular location">
    <subcellularLocation>
        <location evidence="1">Cell membrane</location>
        <topology evidence="1">Multi-pass membrane protein</topology>
    </subcellularLocation>
</comment>
<protein>
    <submittedName>
        <fullName evidence="9">Fe3+-hydroxamate ABC transporter permease FhuB</fullName>
    </submittedName>
</protein>
<feature type="transmembrane region" description="Helical" evidence="8">
    <location>
        <begin position="396"/>
        <end position="417"/>
    </location>
</feature>
<sequence length="663" mass="67723">MSMTAASRRAQILPPAWGLLLAVATLVATGANLHTLGGLGGFWPALERPASASYETVKLLYGFAPRLAVSFVAGAGLAAAGTVMQQVLRNPIASPMTLGVAAGAQLALSLLTLLAPELLTSLREPAAMLGGALALALVLALGWRRQLDPATVVLAGLVISLYLGAVNAGLLLLFQHDLNAVLIWGSGVLTQHDWRELTFLLPRLAAGLLALTLLQRPLGVMTLDDGSAHGLGLNLPRARVLSLAVAVYLTACVVSAVGVVAFIGLAAPALARLLGAWRMRQRLLWAPVLGGLLLTLADQLVQGLSGVLPGLLPTGALTALVGAPIMLWLLRGLHARTPSGQGAQFTTAPSAGRPVLGLIWLGLPLVCLLAMTVVHAPDGWLVQAPGAVLAQAPWRLPRVLSAAGAGLLLGVAGTLLQRLLHNPMASPESLGLSGGALTGVVIATFLQPGAGHPLLLGAGTLGALAVVGGLMVFAQRTGYAPERVLLVGIALKAVFDAVVGLVAVSGTPFWVALLQWISGSTYGTDWATVAGTAGAAAVVLPLAVLLARWIDLLTLGDAQAQARGLAAGTARGLLLLLAALATAAATLLVGPLSFVGLMAPHLASMLGLRRPRAQILGASGLGVGLLVLADWVGRAVLLPYELPAGLAACLIGGVYFMWLLRRL</sequence>
<keyword evidence="7 8" id="KW-0472">Membrane</keyword>